<keyword evidence="8 12" id="KW-0808">Transferase</keyword>
<dbReference type="SUPFAM" id="SSF88697">
    <property type="entry name" value="PUA domain-like"/>
    <property type="match status" value="1"/>
</dbReference>
<dbReference type="Proteomes" id="UP000605259">
    <property type="component" value="Unassembled WGS sequence"/>
</dbReference>
<accession>A0A917ESG0</accession>
<keyword evidence="6 12" id="KW-0698">rRNA processing</keyword>
<dbReference type="GO" id="GO:0070475">
    <property type="term" value="P:rRNA base methylation"/>
    <property type="evidence" value="ECO:0007669"/>
    <property type="project" value="TreeGrafter"/>
</dbReference>
<keyword evidence="9 12" id="KW-0949">S-adenosyl-L-methionine</keyword>
<dbReference type="NCBIfam" id="TIGR00046">
    <property type="entry name" value="RsmE family RNA methyltransferase"/>
    <property type="match status" value="1"/>
</dbReference>
<dbReference type="RefSeq" id="WP_188388873.1">
    <property type="nucleotide sequence ID" value="NZ_BMFK01000002.1"/>
</dbReference>
<keyword evidence="5 12" id="KW-0963">Cytoplasm</keyword>
<evidence type="ECO:0000256" key="11">
    <source>
        <dbReference type="ARBA" id="ARBA00047944"/>
    </source>
</evidence>
<evidence type="ECO:0000256" key="1">
    <source>
        <dbReference type="ARBA" id="ARBA00004496"/>
    </source>
</evidence>
<evidence type="ECO:0000256" key="4">
    <source>
        <dbReference type="ARBA" id="ARBA00013673"/>
    </source>
</evidence>
<sequence>MQRYFVEKEDVQENRMTIYGDDARHMTKVMRMKAGDSIQCIVDGRTATCEITDFTNESVRVHVVEWIEETNELPIRVTIASGLPKGDKLEYIVQKGTELGAAAFLPFSAARSIVKWDEKKGKKKVERLEKIAKEAAEQSYRNLIPHITNPISFKQLLEKSSNYDMCIVAYEEDAKNGESKALKRVFEQLNPGQKLLVVFGPEGGLAEEEISQLEASKFVRCSLGSRILRTETAPLYVLSAVSYNFELSR</sequence>
<dbReference type="EMBL" id="BMFK01000002">
    <property type="protein sequence ID" value="GGE74539.1"/>
    <property type="molecule type" value="Genomic_DNA"/>
</dbReference>
<dbReference type="EC" id="2.1.1.193" evidence="3 12"/>
<dbReference type="AlphaFoldDB" id="A0A917ESG0"/>
<evidence type="ECO:0000259" key="14">
    <source>
        <dbReference type="Pfam" id="PF20260"/>
    </source>
</evidence>
<evidence type="ECO:0000256" key="10">
    <source>
        <dbReference type="ARBA" id="ARBA00025699"/>
    </source>
</evidence>
<dbReference type="InterPro" id="IPR029026">
    <property type="entry name" value="tRNA_m1G_MTases_N"/>
</dbReference>
<comment type="similarity">
    <text evidence="2 12">Belongs to the RNA methyltransferase RsmE family.</text>
</comment>
<feature type="domain" description="Ribosomal RNA small subunit methyltransferase E methyltransferase" evidence="13">
    <location>
        <begin position="72"/>
        <end position="241"/>
    </location>
</feature>
<reference evidence="15" key="2">
    <citation type="submission" date="2020-09" db="EMBL/GenBank/DDBJ databases">
        <authorList>
            <person name="Sun Q."/>
            <person name="Zhou Y."/>
        </authorList>
    </citation>
    <scope>NUCLEOTIDE SEQUENCE</scope>
    <source>
        <strain evidence="15">CGMCC 1.12698</strain>
    </source>
</reference>
<name>A0A917ESG0_9BACI</name>
<comment type="catalytic activity">
    <reaction evidence="11 12">
        <text>uridine(1498) in 16S rRNA + S-adenosyl-L-methionine = N(3)-methyluridine(1498) in 16S rRNA + S-adenosyl-L-homocysteine + H(+)</text>
        <dbReference type="Rhea" id="RHEA:42920"/>
        <dbReference type="Rhea" id="RHEA-COMP:10283"/>
        <dbReference type="Rhea" id="RHEA-COMP:10284"/>
        <dbReference type="ChEBI" id="CHEBI:15378"/>
        <dbReference type="ChEBI" id="CHEBI:57856"/>
        <dbReference type="ChEBI" id="CHEBI:59789"/>
        <dbReference type="ChEBI" id="CHEBI:65315"/>
        <dbReference type="ChEBI" id="CHEBI:74502"/>
        <dbReference type="EC" id="2.1.1.193"/>
    </reaction>
</comment>
<keyword evidence="16" id="KW-1185">Reference proteome</keyword>
<gene>
    <name evidence="15" type="ORF">GCM10007140_25490</name>
</gene>
<dbReference type="PIRSF" id="PIRSF015601">
    <property type="entry name" value="MTase_slr0722"/>
    <property type="match status" value="1"/>
</dbReference>
<evidence type="ECO:0000256" key="5">
    <source>
        <dbReference type="ARBA" id="ARBA00022490"/>
    </source>
</evidence>
<proteinExistence type="inferred from homology"/>
<dbReference type="InterPro" id="IPR029028">
    <property type="entry name" value="Alpha/beta_knot_MTases"/>
</dbReference>
<organism evidence="15 16">
    <name type="scientific">Priestia taiwanensis</name>
    <dbReference type="NCBI Taxonomy" id="1347902"/>
    <lineage>
        <taxon>Bacteria</taxon>
        <taxon>Bacillati</taxon>
        <taxon>Bacillota</taxon>
        <taxon>Bacilli</taxon>
        <taxon>Bacillales</taxon>
        <taxon>Bacillaceae</taxon>
        <taxon>Priestia</taxon>
    </lineage>
</organism>
<reference evidence="15" key="1">
    <citation type="journal article" date="2014" name="Int. J. Syst. Evol. Microbiol.">
        <title>Complete genome sequence of Corynebacterium casei LMG S-19264T (=DSM 44701T), isolated from a smear-ripened cheese.</title>
        <authorList>
            <consortium name="US DOE Joint Genome Institute (JGI-PGF)"/>
            <person name="Walter F."/>
            <person name="Albersmeier A."/>
            <person name="Kalinowski J."/>
            <person name="Ruckert C."/>
        </authorList>
    </citation>
    <scope>NUCLEOTIDE SEQUENCE</scope>
    <source>
        <strain evidence="15">CGMCC 1.12698</strain>
    </source>
</reference>
<evidence type="ECO:0000259" key="13">
    <source>
        <dbReference type="Pfam" id="PF04452"/>
    </source>
</evidence>
<dbReference type="NCBIfam" id="NF008691">
    <property type="entry name" value="PRK11713.1-4"/>
    <property type="match status" value="1"/>
</dbReference>
<comment type="function">
    <text evidence="10 12">Specifically methylates the N3 position of the uracil ring of uridine 1498 (m3U1498) in 16S rRNA. Acts on the fully assembled 30S ribosomal subunit.</text>
</comment>
<dbReference type="FunFam" id="3.40.1280.10:FF:000024">
    <property type="entry name" value="Ribosomal RNA small subunit methyltransferase E"/>
    <property type="match status" value="1"/>
</dbReference>
<evidence type="ECO:0000313" key="16">
    <source>
        <dbReference type="Proteomes" id="UP000605259"/>
    </source>
</evidence>
<evidence type="ECO:0000256" key="8">
    <source>
        <dbReference type="ARBA" id="ARBA00022679"/>
    </source>
</evidence>
<dbReference type="InterPro" id="IPR046887">
    <property type="entry name" value="RsmE_PUA-like"/>
</dbReference>
<dbReference type="CDD" id="cd18084">
    <property type="entry name" value="RsmE-like"/>
    <property type="match status" value="1"/>
</dbReference>
<dbReference type="GO" id="GO:0005737">
    <property type="term" value="C:cytoplasm"/>
    <property type="evidence" value="ECO:0007669"/>
    <property type="project" value="UniProtKB-SubCell"/>
</dbReference>
<evidence type="ECO:0000256" key="2">
    <source>
        <dbReference type="ARBA" id="ARBA00005528"/>
    </source>
</evidence>
<comment type="subcellular location">
    <subcellularLocation>
        <location evidence="1 12">Cytoplasm</location>
    </subcellularLocation>
</comment>
<dbReference type="GO" id="GO:0070042">
    <property type="term" value="F:rRNA (uridine-N3-)-methyltransferase activity"/>
    <property type="evidence" value="ECO:0007669"/>
    <property type="project" value="TreeGrafter"/>
</dbReference>
<evidence type="ECO:0000256" key="7">
    <source>
        <dbReference type="ARBA" id="ARBA00022603"/>
    </source>
</evidence>
<evidence type="ECO:0000256" key="9">
    <source>
        <dbReference type="ARBA" id="ARBA00022691"/>
    </source>
</evidence>
<dbReference type="InterPro" id="IPR046886">
    <property type="entry name" value="RsmE_MTase_dom"/>
</dbReference>
<dbReference type="PANTHER" id="PTHR30027:SF3">
    <property type="entry name" value="16S RRNA (URACIL(1498)-N(3))-METHYLTRANSFERASE"/>
    <property type="match status" value="1"/>
</dbReference>
<protein>
    <recommendedName>
        <fullName evidence="4 12">Ribosomal RNA small subunit methyltransferase E</fullName>
        <ecNumber evidence="3 12">2.1.1.193</ecNumber>
    </recommendedName>
</protein>
<feature type="domain" description="Ribosomal RNA small subunit methyltransferase E PUA-like" evidence="14">
    <location>
        <begin position="18"/>
        <end position="62"/>
    </location>
</feature>
<dbReference type="InterPro" id="IPR006700">
    <property type="entry name" value="RsmE"/>
</dbReference>
<evidence type="ECO:0000313" key="15">
    <source>
        <dbReference type="EMBL" id="GGE74539.1"/>
    </source>
</evidence>
<dbReference type="Pfam" id="PF04452">
    <property type="entry name" value="Methyltrans_RNA"/>
    <property type="match status" value="1"/>
</dbReference>
<comment type="caution">
    <text evidence="15">The sequence shown here is derived from an EMBL/GenBank/DDBJ whole genome shotgun (WGS) entry which is preliminary data.</text>
</comment>
<dbReference type="Gene3D" id="3.40.1280.10">
    <property type="match status" value="1"/>
</dbReference>
<dbReference type="PANTHER" id="PTHR30027">
    <property type="entry name" value="RIBOSOMAL RNA SMALL SUBUNIT METHYLTRANSFERASE E"/>
    <property type="match status" value="1"/>
</dbReference>
<evidence type="ECO:0000256" key="3">
    <source>
        <dbReference type="ARBA" id="ARBA00012328"/>
    </source>
</evidence>
<dbReference type="SUPFAM" id="SSF75217">
    <property type="entry name" value="alpha/beta knot"/>
    <property type="match status" value="1"/>
</dbReference>
<keyword evidence="7 12" id="KW-0489">Methyltransferase</keyword>
<evidence type="ECO:0000256" key="12">
    <source>
        <dbReference type="PIRNR" id="PIRNR015601"/>
    </source>
</evidence>
<dbReference type="InterPro" id="IPR015947">
    <property type="entry name" value="PUA-like_sf"/>
</dbReference>
<dbReference type="Gene3D" id="2.40.240.20">
    <property type="entry name" value="Hypothetical PUA domain-like, domain 1"/>
    <property type="match status" value="1"/>
</dbReference>
<dbReference type="Pfam" id="PF20260">
    <property type="entry name" value="PUA_4"/>
    <property type="match status" value="1"/>
</dbReference>
<evidence type="ECO:0000256" key="6">
    <source>
        <dbReference type="ARBA" id="ARBA00022552"/>
    </source>
</evidence>